<organism evidence="3 4">
    <name type="scientific">Microbacterium pullorum</name>
    <dbReference type="NCBI Taxonomy" id="2762236"/>
    <lineage>
        <taxon>Bacteria</taxon>
        <taxon>Bacillati</taxon>
        <taxon>Actinomycetota</taxon>
        <taxon>Actinomycetes</taxon>
        <taxon>Micrococcales</taxon>
        <taxon>Microbacteriaceae</taxon>
        <taxon>Microbacterium</taxon>
    </lineage>
</organism>
<evidence type="ECO:0000256" key="2">
    <source>
        <dbReference type="SAM" id="Phobius"/>
    </source>
</evidence>
<dbReference type="EMBL" id="JACSQP010000010">
    <property type="protein sequence ID" value="MBD7958625.1"/>
    <property type="molecule type" value="Genomic_DNA"/>
</dbReference>
<sequence length="227" mass="24062">MANPVRPGQRRLILLLAVGFAVLTALVGVGVYGLLLAPDPTTPAPAAEPRRPAGPSPEPDSTASSLSLPPILATADAEAFARAASHALINWDTATHFEPSDYAQVIIDAGDPSGMETAALASDVRSYLPTADAWAKLRAYGTRQWLTIDEAFIPASWSEALDQAADGQLLPGTIAYTVTGTRHRAGIVGTQAQETSRPVSFTLFIACEPSFEDCRLLRLSEVDNPLR</sequence>
<name>A0ABR8S5A0_9MICO</name>
<dbReference type="Proteomes" id="UP000648352">
    <property type="component" value="Unassembled WGS sequence"/>
</dbReference>
<feature type="transmembrane region" description="Helical" evidence="2">
    <location>
        <begin position="12"/>
        <end position="35"/>
    </location>
</feature>
<protein>
    <submittedName>
        <fullName evidence="3">Uncharacterized protein</fullName>
    </submittedName>
</protein>
<gene>
    <name evidence="3" type="ORF">H9651_13345</name>
</gene>
<evidence type="ECO:0000313" key="3">
    <source>
        <dbReference type="EMBL" id="MBD7958625.1"/>
    </source>
</evidence>
<keyword evidence="4" id="KW-1185">Reference proteome</keyword>
<reference evidence="3 4" key="1">
    <citation type="submission" date="2020-08" db="EMBL/GenBank/DDBJ databases">
        <title>A Genomic Blueprint of the Chicken Gut Microbiome.</title>
        <authorList>
            <person name="Gilroy R."/>
            <person name="Ravi A."/>
            <person name="Getino M."/>
            <person name="Pursley I."/>
            <person name="Horton D.L."/>
            <person name="Alikhan N.-F."/>
            <person name="Baker D."/>
            <person name="Gharbi K."/>
            <person name="Hall N."/>
            <person name="Watson M."/>
            <person name="Adriaenssens E.M."/>
            <person name="Foster-Nyarko E."/>
            <person name="Jarju S."/>
            <person name="Secka A."/>
            <person name="Antonio M."/>
            <person name="Oren A."/>
            <person name="Chaudhuri R."/>
            <person name="La Ragione R.M."/>
            <person name="Hildebrand F."/>
            <person name="Pallen M.J."/>
        </authorList>
    </citation>
    <scope>NUCLEOTIDE SEQUENCE [LARGE SCALE GENOMIC DNA]</scope>
    <source>
        <strain evidence="3 4">Sa4CUA7</strain>
    </source>
</reference>
<dbReference type="RefSeq" id="WP_191719823.1">
    <property type="nucleotide sequence ID" value="NZ_JACSQP010000010.1"/>
</dbReference>
<feature type="region of interest" description="Disordered" evidence="1">
    <location>
        <begin position="42"/>
        <end position="67"/>
    </location>
</feature>
<evidence type="ECO:0000256" key="1">
    <source>
        <dbReference type="SAM" id="MobiDB-lite"/>
    </source>
</evidence>
<proteinExistence type="predicted"/>
<accession>A0ABR8S5A0</accession>
<comment type="caution">
    <text evidence="3">The sequence shown here is derived from an EMBL/GenBank/DDBJ whole genome shotgun (WGS) entry which is preliminary data.</text>
</comment>
<keyword evidence="2" id="KW-0812">Transmembrane</keyword>
<keyword evidence="2" id="KW-1133">Transmembrane helix</keyword>
<evidence type="ECO:0000313" key="4">
    <source>
        <dbReference type="Proteomes" id="UP000648352"/>
    </source>
</evidence>
<keyword evidence="2" id="KW-0472">Membrane</keyword>